<evidence type="ECO:0000313" key="3">
    <source>
        <dbReference type="Proteomes" id="UP000032737"/>
    </source>
</evidence>
<dbReference type="KEGG" id="abra:BN85310610"/>
<evidence type="ECO:0000313" key="2">
    <source>
        <dbReference type="EMBL" id="CCV66082.1"/>
    </source>
</evidence>
<feature type="transmembrane region" description="Helical" evidence="1">
    <location>
        <begin position="98"/>
        <end position="118"/>
    </location>
</feature>
<protein>
    <submittedName>
        <fullName evidence="2">Uncharacterized protein</fullName>
    </submittedName>
</protein>
<reference evidence="2 3" key="1">
    <citation type="journal article" date="2013" name="J. Mol. Microbiol. Biotechnol.">
        <title>Analysis of the Complete Genomes of Acholeplasma brassicae , A. palmae and A. laidlawii and Their Comparison to the Obligate Parasites from ' Candidatus Phytoplasma'.</title>
        <authorList>
            <person name="Kube M."/>
            <person name="Siewert C."/>
            <person name="Migdoll A.M."/>
            <person name="Duduk B."/>
            <person name="Holz S."/>
            <person name="Rabus R."/>
            <person name="Seemuller E."/>
            <person name="Mitrovic J."/>
            <person name="Muller I."/>
            <person name="Buttner C."/>
            <person name="Reinhardt R."/>
        </authorList>
    </citation>
    <scope>NUCLEOTIDE SEQUENCE [LARGE SCALE GENOMIC DNA]</scope>
    <source>
        <strain evidence="3">0502</strain>
    </source>
</reference>
<feature type="transmembrane region" description="Helical" evidence="1">
    <location>
        <begin position="7"/>
        <end position="28"/>
    </location>
</feature>
<keyword evidence="1" id="KW-1133">Transmembrane helix</keyword>
<keyword evidence="1" id="KW-0472">Membrane</keyword>
<proteinExistence type="predicted"/>
<gene>
    <name evidence="2" type="ORF">BN85310610</name>
</gene>
<dbReference type="HOGENOM" id="CLU_1631761_0_0_14"/>
<organism evidence="2 3">
    <name type="scientific">Acholeplasma brassicae</name>
    <dbReference type="NCBI Taxonomy" id="61635"/>
    <lineage>
        <taxon>Bacteria</taxon>
        <taxon>Bacillati</taxon>
        <taxon>Mycoplasmatota</taxon>
        <taxon>Mollicutes</taxon>
        <taxon>Acholeplasmatales</taxon>
        <taxon>Acholeplasmataceae</taxon>
        <taxon>Acholeplasma</taxon>
    </lineage>
</organism>
<name>U4KNW0_9MOLU</name>
<keyword evidence="3" id="KW-1185">Reference proteome</keyword>
<dbReference type="AlphaFoldDB" id="U4KNW0"/>
<sequence length="162" mass="18180">MKSTKAKLFYTIVGLVVLAFSIVTAVVLHITDPIKTSGGGWTFLSIQIVVNLLFVFVLLYTGFKKKEIAVSYVMVVSTIILQFLPLMIRLLVRGEKPQYMWAVIIAFVSIIAYLAVLFSSDLLNDKVQEVLPTLESNKIKVEDINDYNDQNGKFVSAKRKDS</sequence>
<dbReference type="RefSeq" id="WP_030004942.1">
    <property type="nucleotide sequence ID" value="NC_022549.1"/>
</dbReference>
<dbReference type="STRING" id="61635.BN85310610"/>
<accession>U4KNW0</accession>
<dbReference type="Proteomes" id="UP000032737">
    <property type="component" value="Chromosome"/>
</dbReference>
<dbReference type="EMBL" id="FO681348">
    <property type="protein sequence ID" value="CCV66082.1"/>
    <property type="molecule type" value="Genomic_DNA"/>
</dbReference>
<keyword evidence="1" id="KW-0812">Transmembrane</keyword>
<evidence type="ECO:0000256" key="1">
    <source>
        <dbReference type="SAM" id="Phobius"/>
    </source>
</evidence>
<feature type="transmembrane region" description="Helical" evidence="1">
    <location>
        <begin position="40"/>
        <end position="60"/>
    </location>
</feature>
<feature type="transmembrane region" description="Helical" evidence="1">
    <location>
        <begin position="72"/>
        <end position="92"/>
    </location>
</feature>